<dbReference type="EMBL" id="AP028679">
    <property type="protein sequence ID" value="BEQ15008.1"/>
    <property type="molecule type" value="Genomic_DNA"/>
</dbReference>
<keyword evidence="1" id="KW-1133">Transmembrane helix</keyword>
<feature type="transmembrane region" description="Helical" evidence="1">
    <location>
        <begin position="344"/>
        <end position="363"/>
    </location>
</feature>
<dbReference type="SUPFAM" id="SSF49785">
    <property type="entry name" value="Galactose-binding domain-like"/>
    <property type="match status" value="1"/>
</dbReference>
<dbReference type="Gene3D" id="2.60.120.260">
    <property type="entry name" value="Galactose-binding domain-like"/>
    <property type="match status" value="1"/>
</dbReference>
<protein>
    <recommendedName>
        <fullName evidence="4">F5/8 type C domain-containing protein</fullName>
    </recommendedName>
</protein>
<keyword evidence="1" id="KW-0812">Transmembrane</keyword>
<name>A0AAU9ED47_9BACT</name>
<feature type="transmembrane region" description="Helical" evidence="1">
    <location>
        <begin position="95"/>
        <end position="115"/>
    </location>
</feature>
<feature type="transmembrane region" description="Helical" evidence="1">
    <location>
        <begin position="192"/>
        <end position="211"/>
    </location>
</feature>
<feature type="transmembrane region" description="Helical" evidence="1">
    <location>
        <begin position="258"/>
        <end position="281"/>
    </location>
</feature>
<keyword evidence="1" id="KW-0472">Membrane</keyword>
<dbReference type="KEGG" id="dmp:FAK_20740"/>
<proteinExistence type="predicted"/>
<organism evidence="2 3">
    <name type="scientific">Desulfoferula mesophila</name>
    <dbReference type="NCBI Taxonomy" id="3058419"/>
    <lineage>
        <taxon>Bacteria</taxon>
        <taxon>Pseudomonadati</taxon>
        <taxon>Thermodesulfobacteriota</taxon>
        <taxon>Desulfarculia</taxon>
        <taxon>Desulfarculales</taxon>
        <taxon>Desulfarculaceae</taxon>
        <taxon>Desulfoferula</taxon>
    </lineage>
</organism>
<keyword evidence="3" id="KW-1185">Reference proteome</keyword>
<sequence>MIYALAVGMRFWRFFSAGLSGDNATTGLMGLAVLKGEFPYFFFGQNWMGGLDALLAAPLYALFGPSALTVNVLSPLISLAIMACLQPLLRKTLGVWGMLAGLAYLAVPPTTWLFWSGEAQAHYPLGLLLSCLVFLMTHRLGQAPRYTWGSLVLWGLFAGCAIWTNFSSMVVILPCVAFLLATGKGKLRLWSVPLAALAGVAGGFPLIWFNITHGMVHANQGGVFGARYVWPNVRALADNALPIVLGVNTPQVGGPPHYGVAFALLYGGLLLAMAAGAYLLFRYGRGRWFAALLAAILALNLAVVLGSAYGKTLYSPDQRYMLSLYLVLPFLVGAGARWLAGKRAWLAVAFMLVLALAHVSQYAHFQRWGSRLLDIQQGFYFSREAKMKRQLDQISAAGFRYLYSNQDCYRLDFLGNGDPVVSDYWRNRWLTSALEVDASLDPGLLNLPPGSLQLLGLRYRLWQGRVAHAFSEPRGAESLLPREGWSARTRGKELGGALNDADLTTGYSTPDKAKEGDSLTLDLGSEQTVGGLALVPAEFREVPRGLKVELAGADGKFATVREARGYWGPLYLSGPHPVLKARDIRVESYFPPQKARYLRLTHLGNSNHPWSVQEVLLFGPGKRVGASWEDSAQQVFETVQRYGIGEVYGDAWIAAKILRRFGGRIKTVSGNAAINNFGTTVPPLSQPVVLRPGSGKAVIVEQRTAGMVGRQLASRGIAHERRPAGRFAVFLLKGQALGAPVPGQSRMSAQDNCLLWQAKEDHAANLGWLEIQNPRFDRAPTPGIEIRAKNSTGAWTPVEAVKAAPVAFSGQVLLGYTGEKTLYRFAAPLQTDSLRVCPSPGQASNNLEGLQVGLRQP</sequence>
<dbReference type="Proteomes" id="UP001366166">
    <property type="component" value="Chromosome"/>
</dbReference>
<feature type="transmembrane region" description="Helical" evidence="1">
    <location>
        <begin position="12"/>
        <end position="34"/>
    </location>
</feature>
<feature type="transmembrane region" description="Helical" evidence="1">
    <location>
        <begin position="70"/>
        <end position="89"/>
    </location>
</feature>
<evidence type="ECO:0000313" key="2">
    <source>
        <dbReference type="EMBL" id="BEQ15008.1"/>
    </source>
</evidence>
<evidence type="ECO:0008006" key="4">
    <source>
        <dbReference type="Google" id="ProtNLM"/>
    </source>
</evidence>
<accession>A0AAU9ED47</accession>
<feature type="transmembrane region" description="Helical" evidence="1">
    <location>
        <begin position="152"/>
        <end position="180"/>
    </location>
</feature>
<evidence type="ECO:0000313" key="3">
    <source>
        <dbReference type="Proteomes" id="UP001366166"/>
    </source>
</evidence>
<dbReference type="AlphaFoldDB" id="A0AAU9ED47"/>
<dbReference type="InterPro" id="IPR008979">
    <property type="entry name" value="Galactose-bd-like_sf"/>
</dbReference>
<feature type="transmembrane region" description="Helical" evidence="1">
    <location>
        <begin position="288"/>
        <end position="308"/>
    </location>
</feature>
<feature type="transmembrane region" description="Helical" evidence="1">
    <location>
        <begin position="320"/>
        <end position="339"/>
    </location>
</feature>
<gene>
    <name evidence="2" type="ORF">FAK_20740</name>
</gene>
<reference evidence="3" key="1">
    <citation type="journal article" date="2023" name="Arch. Microbiol.">
        <title>Desulfoferula mesophilus gen. nov. sp. nov., a mesophilic sulfate-reducing bacterium isolated from a brackish lake sediment.</title>
        <authorList>
            <person name="Watanabe T."/>
            <person name="Yabe T."/>
            <person name="Tsuji J.M."/>
            <person name="Fukui M."/>
        </authorList>
    </citation>
    <scope>NUCLEOTIDE SEQUENCE [LARGE SCALE GENOMIC DNA]</scope>
    <source>
        <strain evidence="3">12FAK</strain>
    </source>
</reference>
<evidence type="ECO:0000256" key="1">
    <source>
        <dbReference type="SAM" id="Phobius"/>
    </source>
</evidence>